<dbReference type="InterPro" id="IPR003829">
    <property type="entry name" value="Pirin_N_dom"/>
</dbReference>
<name>A0A1H3D8S3_9BACT</name>
<evidence type="ECO:0008006" key="7">
    <source>
        <dbReference type="Google" id="ProtNLM"/>
    </source>
</evidence>
<dbReference type="PANTHER" id="PTHR43212:SF3">
    <property type="entry name" value="QUERCETIN 2,3-DIOXYGENASE"/>
    <property type="match status" value="1"/>
</dbReference>
<evidence type="ECO:0000256" key="2">
    <source>
        <dbReference type="RuleBase" id="RU003457"/>
    </source>
</evidence>
<dbReference type="Gene3D" id="2.60.120.10">
    <property type="entry name" value="Jelly Rolls"/>
    <property type="match status" value="2"/>
</dbReference>
<comment type="similarity">
    <text evidence="1 2">Belongs to the pirin family.</text>
</comment>
<gene>
    <name evidence="5" type="ORF">SAMN04488069_102245</name>
</gene>
<evidence type="ECO:0000313" key="6">
    <source>
        <dbReference type="Proteomes" id="UP000199249"/>
    </source>
</evidence>
<dbReference type="AlphaFoldDB" id="A0A1H3D8S3"/>
<evidence type="ECO:0000259" key="4">
    <source>
        <dbReference type="Pfam" id="PF17954"/>
    </source>
</evidence>
<dbReference type="STRING" id="651662.SAMN04488069_102245"/>
<dbReference type="Pfam" id="PF17954">
    <property type="entry name" value="Pirin_C_2"/>
    <property type="match status" value="1"/>
</dbReference>
<proteinExistence type="inferred from homology"/>
<dbReference type="InterPro" id="IPR041602">
    <property type="entry name" value="Quercetinase_C"/>
</dbReference>
<evidence type="ECO:0000259" key="3">
    <source>
        <dbReference type="Pfam" id="PF02678"/>
    </source>
</evidence>
<evidence type="ECO:0000313" key="5">
    <source>
        <dbReference type="EMBL" id="SDX62134.1"/>
    </source>
</evidence>
<evidence type="ECO:0000256" key="1">
    <source>
        <dbReference type="ARBA" id="ARBA00008416"/>
    </source>
</evidence>
<dbReference type="OrthoDB" id="321327at2"/>
<feature type="domain" description="Quercetin 2,3-dioxygenase C-terminal cupin" evidence="4">
    <location>
        <begin position="155"/>
        <end position="232"/>
    </location>
</feature>
<organism evidence="5 6">
    <name type="scientific">Hymenobacter psychrophilus</name>
    <dbReference type="NCBI Taxonomy" id="651662"/>
    <lineage>
        <taxon>Bacteria</taxon>
        <taxon>Pseudomonadati</taxon>
        <taxon>Bacteroidota</taxon>
        <taxon>Cytophagia</taxon>
        <taxon>Cytophagales</taxon>
        <taxon>Hymenobacteraceae</taxon>
        <taxon>Hymenobacter</taxon>
    </lineage>
</organism>
<feature type="domain" description="Pirin N-terminal" evidence="3">
    <location>
        <begin position="13"/>
        <end position="119"/>
    </location>
</feature>
<dbReference type="PANTHER" id="PTHR43212">
    <property type="entry name" value="QUERCETIN 2,3-DIOXYGENASE"/>
    <property type="match status" value="1"/>
</dbReference>
<dbReference type="CDD" id="cd02910">
    <property type="entry name" value="cupin_Yhhw_N"/>
    <property type="match status" value="1"/>
</dbReference>
<dbReference type="Proteomes" id="UP000199249">
    <property type="component" value="Unassembled WGS sequence"/>
</dbReference>
<dbReference type="InterPro" id="IPR011051">
    <property type="entry name" value="RmlC_Cupin_sf"/>
</dbReference>
<keyword evidence="6" id="KW-1185">Reference proteome</keyword>
<dbReference type="SUPFAM" id="SSF51182">
    <property type="entry name" value="RmlC-like cupins"/>
    <property type="match status" value="1"/>
</dbReference>
<sequence>MLKLIPATDRYHATPTNWLSSYYLLSFADYNDPDNEHFGPLRAFNDATIQGKGGYPQQPRSEMEIVTLVLDGELQHDDTVGNRGSIKKGDAQRITAGTGLAHAEMNATDTPTHIYQIWLMPSQKGLAPCYEQKDVSLFGTSNKLIPVASGQKVLEDLLYVNSNSTIYWCNLDADETVRFKTFPIRNTFIYVLEGQIFVNGLDVGTSDQLRATDEHVLEIRATADARFVLLDLPATPANY</sequence>
<protein>
    <recommendedName>
        <fullName evidence="7">Pirin N-terminal domain-containing protein</fullName>
    </recommendedName>
</protein>
<accession>A0A1H3D8S3</accession>
<reference evidence="6" key="1">
    <citation type="submission" date="2016-10" db="EMBL/GenBank/DDBJ databases">
        <authorList>
            <person name="Varghese N."/>
            <person name="Submissions S."/>
        </authorList>
    </citation>
    <scope>NUCLEOTIDE SEQUENCE [LARGE SCALE GENOMIC DNA]</scope>
    <source>
        <strain evidence="6">CGMCC 1.8975</strain>
    </source>
</reference>
<dbReference type="InterPro" id="IPR014710">
    <property type="entry name" value="RmlC-like_jellyroll"/>
</dbReference>
<dbReference type="Pfam" id="PF02678">
    <property type="entry name" value="Pirin"/>
    <property type="match status" value="1"/>
</dbReference>
<dbReference type="PIRSF" id="PIRSF006232">
    <property type="entry name" value="Pirin"/>
    <property type="match status" value="1"/>
</dbReference>
<dbReference type="InterPro" id="IPR012093">
    <property type="entry name" value="Pirin"/>
</dbReference>
<dbReference type="RefSeq" id="WP_092738054.1">
    <property type="nucleotide sequence ID" value="NZ_FNOV01000002.1"/>
</dbReference>
<dbReference type="EMBL" id="FNOV01000002">
    <property type="protein sequence ID" value="SDX62134.1"/>
    <property type="molecule type" value="Genomic_DNA"/>
</dbReference>